<accession>A0A7W6NP53</accession>
<feature type="chain" id="PRO_5031456013" evidence="2">
    <location>
        <begin position="23"/>
        <end position="275"/>
    </location>
</feature>
<protein>
    <submittedName>
        <fullName evidence="3">Uncharacterized protein</fullName>
    </submittedName>
</protein>
<proteinExistence type="predicted"/>
<dbReference type="Proteomes" id="UP000529946">
    <property type="component" value="Unassembled WGS sequence"/>
</dbReference>
<organism evidence="3 4">
    <name type="scientific">Brevundimonas lenta</name>
    <dbReference type="NCBI Taxonomy" id="424796"/>
    <lineage>
        <taxon>Bacteria</taxon>
        <taxon>Pseudomonadati</taxon>
        <taxon>Pseudomonadota</taxon>
        <taxon>Alphaproteobacteria</taxon>
        <taxon>Caulobacterales</taxon>
        <taxon>Caulobacteraceae</taxon>
        <taxon>Brevundimonas</taxon>
    </lineage>
</organism>
<evidence type="ECO:0000256" key="2">
    <source>
        <dbReference type="SAM" id="SignalP"/>
    </source>
</evidence>
<dbReference type="EMBL" id="JACIDM010000001">
    <property type="protein sequence ID" value="MBB4081815.1"/>
    <property type="molecule type" value="Genomic_DNA"/>
</dbReference>
<keyword evidence="4" id="KW-1185">Reference proteome</keyword>
<gene>
    <name evidence="3" type="ORF">GGR12_000654</name>
</gene>
<dbReference type="RefSeq" id="WP_183202873.1">
    <property type="nucleotide sequence ID" value="NZ_BAAAER010000005.1"/>
</dbReference>
<keyword evidence="1" id="KW-1133">Transmembrane helix</keyword>
<reference evidence="3 4" key="1">
    <citation type="submission" date="2020-08" db="EMBL/GenBank/DDBJ databases">
        <title>Genomic Encyclopedia of Type Strains, Phase IV (KMG-IV): sequencing the most valuable type-strain genomes for metagenomic binning, comparative biology and taxonomic classification.</title>
        <authorList>
            <person name="Goeker M."/>
        </authorList>
    </citation>
    <scope>NUCLEOTIDE SEQUENCE [LARGE SCALE GENOMIC DNA]</scope>
    <source>
        <strain evidence="3 4">DSM 23960</strain>
    </source>
</reference>
<keyword evidence="1" id="KW-0812">Transmembrane</keyword>
<sequence length="275" mass="30542">MKNRWKFALTCAVMVTAFSAVAWVEATPLDPQASEFSTETLARSVMDSCDPASKGPFIGAPLDRAITCRDLTAQESMALSTRRLVWLSWLQIFVAVGGAATVLWTVLVALRSMRLTQETLQHQQTTMRLQLRPSIKPNGAAVLELSTTRVRVDIDFENVGASTALNYRHAWAWRIVPRTTEKSELDPKKLRITAPARSLTRGTDCGFGVSLSEQSTLQLKLGTHVLQVGYCAIFEDALGGRYQYTFSRTFWGPDLAFAKALVLEFDDPQLKGREP</sequence>
<keyword evidence="1" id="KW-0472">Membrane</keyword>
<keyword evidence="2" id="KW-0732">Signal</keyword>
<feature type="signal peptide" evidence="2">
    <location>
        <begin position="1"/>
        <end position="22"/>
    </location>
</feature>
<dbReference type="AlphaFoldDB" id="A0A7W6NP53"/>
<evidence type="ECO:0000313" key="4">
    <source>
        <dbReference type="Proteomes" id="UP000529946"/>
    </source>
</evidence>
<comment type="caution">
    <text evidence="3">The sequence shown here is derived from an EMBL/GenBank/DDBJ whole genome shotgun (WGS) entry which is preliminary data.</text>
</comment>
<name>A0A7W6NP53_9CAUL</name>
<evidence type="ECO:0000313" key="3">
    <source>
        <dbReference type="EMBL" id="MBB4081815.1"/>
    </source>
</evidence>
<evidence type="ECO:0000256" key="1">
    <source>
        <dbReference type="SAM" id="Phobius"/>
    </source>
</evidence>
<feature type="transmembrane region" description="Helical" evidence="1">
    <location>
        <begin position="86"/>
        <end position="110"/>
    </location>
</feature>